<gene>
    <name evidence="2" type="ORF">BDZ85DRAFT_224791</name>
</gene>
<evidence type="ECO:0000259" key="1">
    <source>
        <dbReference type="Pfam" id="PF00561"/>
    </source>
</evidence>
<feature type="non-terminal residue" evidence="2">
    <location>
        <position position="390"/>
    </location>
</feature>
<dbReference type="Pfam" id="PF00561">
    <property type="entry name" value="Abhydrolase_1"/>
    <property type="match status" value="1"/>
</dbReference>
<keyword evidence="3" id="KW-1185">Reference proteome</keyword>
<organism evidence="2 3">
    <name type="scientific">Elsinoe ampelina</name>
    <dbReference type="NCBI Taxonomy" id="302913"/>
    <lineage>
        <taxon>Eukaryota</taxon>
        <taxon>Fungi</taxon>
        <taxon>Dikarya</taxon>
        <taxon>Ascomycota</taxon>
        <taxon>Pezizomycotina</taxon>
        <taxon>Dothideomycetes</taxon>
        <taxon>Dothideomycetidae</taxon>
        <taxon>Myriangiales</taxon>
        <taxon>Elsinoaceae</taxon>
        <taxon>Elsinoe</taxon>
    </lineage>
</organism>
<dbReference type="GO" id="GO:0016020">
    <property type="term" value="C:membrane"/>
    <property type="evidence" value="ECO:0007669"/>
    <property type="project" value="TreeGrafter"/>
</dbReference>
<dbReference type="PANTHER" id="PTHR12277:SF64">
    <property type="entry name" value="SUPERFAMILY HYDROLASE, PUTATIVE (AFU_ORTHOLOGUE AFUA_3G01760)-RELATED"/>
    <property type="match status" value="1"/>
</dbReference>
<dbReference type="Gene3D" id="3.40.50.1820">
    <property type="entry name" value="alpha/beta hydrolase"/>
    <property type="match status" value="1"/>
</dbReference>
<feature type="domain" description="AB hydrolase-1" evidence="1">
    <location>
        <begin position="204"/>
        <end position="306"/>
    </location>
</feature>
<evidence type="ECO:0000313" key="2">
    <source>
        <dbReference type="EMBL" id="KAF2219459.1"/>
    </source>
</evidence>
<sequence length="390" mass="43044">MSGLSRLYSLATRSTGTPACKHPLMVHRSPLLGRTLSTSSRTTGLPSLHAQERRAGISIKSHRCSISNDATTVLSELPALVVVPSVLVGISLALWTLKCMSLVLFQNKIIYMPSLPPYTRREKLEDYQSMCGKVKWREESIISNDGYRLAIAVGEIGQDIDHKVKPSIVILYFQGNGSSTPPRLPLLSRAAASVYDATHSKVIICALSYRGYWKSTGSPSQSGIEIDAQSFLAWAADIYPSSQVIIWGQSIGAGVASTALATYVSKSNPAQPINVKGLILETPFVNIRRMLVELYPQKWLPYRHLWPFLRSHWDSEVALRKMKNSRTQVPPILLLPAADDEVVPRTDAAYLEKLCHDLGLAVSRVSIHAALHHQASEKPQGRKAITEFIK</sequence>
<dbReference type="Proteomes" id="UP000799538">
    <property type="component" value="Unassembled WGS sequence"/>
</dbReference>
<reference evidence="3" key="1">
    <citation type="journal article" date="2020" name="Stud. Mycol.">
        <title>101 Dothideomycetes genomes: A test case for predicting lifestyles and emergence of pathogens.</title>
        <authorList>
            <person name="Haridas S."/>
            <person name="Albert R."/>
            <person name="Binder M."/>
            <person name="Bloem J."/>
            <person name="LaButti K."/>
            <person name="Salamov A."/>
            <person name="Andreopoulos B."/>
            <person name="Baker S."/>
            <person name="Barry K."/>
            <person name="Bills G."/>
            <person name="Bluhm B."/>
            <person name="Cannon C."/>
            <person name="Castanera R."/>
            <person name="Culley D."/>
            <person name="Daum C."/>
            <person name="Ezra D."/>
            <person name="Gonzalez J."/>
            <person name="Henrissat B."/>
            <person name="Kuo A."/>
            <person name="Liang C."/>
            <person name="Lipzen A."/>
            <person name="Lutzoni F."/>
            <person name="Magnuson J."/>
            <person name="Mondo S."/>
            <person name="Nolan M."/>
            <person name="Ohm R."/>
            <person name="Pangilinan J."/>
            <person name="Park H.-J."/>
            <person name="Ramirez L."/>
            <person name="Alfaro M."/>
            <person name="Sun H."/>
            <person name="Tritt A."/>
            <person name="Yoshinaga Y."/>
            <person name="Zwiers L.-H."/>
            <person name="Turgeon B."/>
            <person name="Goodwin S."/>
            <person name="Spatafora J."/>
            <person name="Crous P."/>
            <person name="Grigoriev I."/>
        </authorList>
    </citation>
    <scope>NUCLEOTIDE SEQUENCE [LARGE SCALE GENOMIC DNA]</scope>
    <source>
        <strain evidence="3">CECT 20119</strain>
    </source>
</reference>
<name>A0A6A6G1H3_9PEZI</name>
<protein>
    <submittedName>
        <fullName evidence="2">Alpha/Beta hydrolase protein</fullName>
    </submittedName>
</protein>
<proteinExistence type="predicted"/>
<dbReference type="PANTHER" id="PTHR12277">
    <property type="entry name" value="ALPHA/BETA HYDROLASE DOMAIN-CONTAINING PROTEIN"/>
    <property type="match status" value="1"/>
</dbReference>
<dbReference type="GO" id="GO:0008474">
    <property type="term" value="F:palmitoyl-(protein) hydrolase activity"/>
    <property type="evidence" value="ECO:0007669"/>
    <property type="project" value="TreeGrafter"/>
</dbReference>
<dbReference type="SUPFAM" id="SSF53474">
    <property type="entry name" value="alpha/beta-Hydrolases"/>
    <property type="match status" value="1"/>
</dbReference>
<accession>A0A6A6G1H3</accession>
<dbReference type="AlphaFoldDB" id="A0A6A6G1H3"/>
<dbReference type="EMBL" id="ML992516">
    <property type="protein sequence ID" value="KAF2219459.1"/>
    <property type="molecule type" value="Genomic_DNA"/>
</dbReference>
<evidence type="ECO:0000313" key="3">
    <source>
        <dbReference type="Proteomes" id="UP000799538"/>
    </source>
</evidence>
<keyword evidence="2" id="KW-0378">Hydrolase</keyword>
<dbReference type="InterPro" id="IPR000073">
    <property type="entry name" value="AB_hydrolase_1"/>
</dbReference>
<dbReference type="InterPro" id="IPR029058">
    <property type="entry name" value="AB_hydrolase_fold"/>
</dbReference>
<dbReference type="OrthoDB" id="10249433at2759"/>